<evidence type="ECO:0000313" key="2">
    <source>
        <dbReference type="Proteomes" id="UP001365846"/>
    </source>
</evidence>
<protein>
    <submittedName>
        <fullName evidence="1">DUF429 domain-containing protein</fullName>
    </submittedName>
</protein>
<sequence length="288" mass="30788">MSNAAQAAASRGRHVLLIGCDFSSAPTSRKPIVVALGSASDGRVALHGFECFASLDAWGCWLAETPQWIGAFDFPFGLPRELVVDLGWPSEWKLLIEHYAAIDRSTIRDTFAAFCAARPSGSKFAHRATDRPAGSSPSMKWVNPPVAFMLHAGVSRLIAAGASLPGLHVAAEGGSRIALEGYPGLLARELVGRRSYKSDQVAAQTAQRRLVRNDLLAALERGSSRLELRLVVPGDLRERLLADAKGDHIDAVQCLVQAAWAAARRTSEGPGYGLPSTVDPLEGWIVTA</sequence>
<name>A0ABU8VJB7_9BURK</name>
<organism evidence="1 2">
    <name type="scientific">Variovorax ureilyticus</name>
    <dbReference type="NCBI Taxonomy" id="1836198"/>
    <lineage>
        <taxon>Bacteria</taxon>
        <taxon>Pseudomonadati</taxon>
        <taxon>Pseudomonadota</taxon>
        <taxon>Betaproteobacteria</taxon>
        <taxon>Burkholderiales</taxon>
        <taxon>Comamonadaceae</taxon>
        <taxon>Variovorax</taxon>
    </lineage>
</organism>
<proteinExistence type="predicted"/>
<accession>A0ABU8VJB7</accession>
<evidence type="ECO:0000313" key="1">
    <source>
        <dbReference type="EMBL" id="MEJ8813768.1"/>
    </source>
</evidence>
<dbReference type="Proteomes" id="UP001365846">
    <property type="component" value="Unassembled WGS sequence"/>
</dbReference>
<gene>
    <name evidence="1" type="ORF">WKW77_21960</name>
</gene>
<dbReference type="RefSeq" id="WP_340359002.1">
    <property type="nucleotide sequence ID" value="NZ_JBBKZU010000010.1"/>
</dbReference>
<comment type="caution">
    <text evidence="1">The sequence shown here is derived from an EMBL/GenBank/DDBJ whole genome shotgun (WGS) entry which is preliminary data.</text>
</comment>
<keyword evidence="2" id="KW-1185">Reference proteome</keyword>
<dbReference type="EMBL" id="JBBKZU010000010">
    <property type="protein sequence ID" value="MEJ8813768.1"/>
    <property type="molecule type" value="Genomic_DNA"/>
</dbReference>
<reference evidence="1 2" key="1">
    <citation type="submission" date="2024-03" db="EMBL/GenBank/DDBJ databases">
        <title>Novel species of the genus Variovorax.</title>
        <authorList>
            <person name="Liu Q."/>
            <person name="Xin Y.-H."/>
        </authorList>
    </citation>
    <scope>NUCLEOTIDE SEQUENCE [LARGE SCALE GENOMIC DNA]</scope>
    <source>
        <strain evidence="1 2">KACC 18899</strain>
    </source>
</reference>